<dbReference type="EMBL" id="DSUT01000013">
    <property type="protein sequence ID" value="HGK27472.1"/>
    <property type="molecule type" value="Genomic_DNA"/>
</dbReference>
<evidence type="ECO:0000313" key="1">
    <source>
        <dbReference type="EMBL" id="HGK27472.1"/>
    </source>
</evidence>
<name>A0A7C4C9Z0_UNCW3</name>
<comment type="caution">
    <text evidence="1">The sequence shown here is derived from an EMBL/GenBank/DDBJ whole genome shotgun (WGS) entry which is preliminary data.</text>
</comment>
<gene>
    <name evidence="1" type="ORF">ENS41_00760</name>
</gene>
<dbReference type="AlphaFoldDB" id="A0A7C4C9Z0"/>
<accession>A0A7C4C9Z0</accession>
<sequence length="130" mass="15311">MGKEERQRLYKSYLEEQGYKPEIDKDGDVMFRREGRVYFIFVSEKDDEYFQLVFPNFWKIESEEEQRKVEKAAIAATAGTKVAKVYPVRDNVWATIEMFCKPPETFKPVFERAMSALNAGVATFVEEMRK</sequence>
<reference evidence="1" key="1">
    <citation type="journal article" date="2020" name="mSystems">
        <title>Genome- and Community-Level Interaction Insights into Carbon Utilization and Element Cycling Functions of Hydrothermarchaeota in Hydrothermal Sediment.</title>
        <authorList>
            <person name="Zhou Z."/>
            <person name="Liu Y."/>
            <person name="Xu W."/>
            <person name="Pan J."/>
            <person name="Luo Z.H."/>
            <person name="Li M."/>
        </authorList>
    </citation>
    <scope>NUCLEOTIDE SEQUENCE [LARGE SCALE GENOMIC DNA]</scope>
    <source>
        <strain evidence="1">SpSt-488</strain>
    </source>
</reference>
<proteinExistence type="predicted"/>
<evidence type="ECO:0008006" key="2">
    <source>
        <dbReference type="Google" id="ProtNLM"/>
    </source>
</evidence>
<protein>
    <recommendedName>
        <fullName evidence="2">YbjN domain-containing protein</fullName>
    </recommendedName>
</protein>
<organism evidence="1">
    <name type="scientific">candidate division WOR-3 bacterium</name>
    <dbReference type="NCBI Taxonomy" id="2052148"/>
    <lineage>
        <taxon>Bacteria</taxon>
        <taxon>Bacteria division WOR-3</taxon>
    </lineage>
</organism>